<keyword evidence="3" id="KW-1185">Reference proteome</keyword>
<dbReference type="RefSeq" id="WP_265164091.1">
    <property type="nucleotide sequence ID" value="NZ_CP069620.1"/>
</dbReference>
<dbReference type="Proteomes" id="UP001163981">
    <property type="component" value="Chromosome"/>
</dbReference>
<name>A0ABY6NT87_9FLAO</name>
<feature type="domain" description="DUF1828" evidence="1">
    <location>
        <begin position="31"/>
        <end position="118"/>
    </location>
</feature>
<gene>
    <name evidence="2" type="ORF">JRG66_02055</name>
</gene>
<organism evidence="2 3">
    <name type="scientific">Salinimicrobium tongyeongense</name>
    <dbReference type="NCBI Taxonomy" id="2809707"/>
    <lineage>
        <taxon>Bacteria</taxon>
        <taxon>Pseudomonadati</taxon>
        <taxon>Bacteroidota</taxon>
        <taxon>Flavobacteriia</taxon>
        <taxon>Flavobacteriales</taxon>
        <taxon>Flavobacteriaceae</taxon>
        <taxon>Salinimicrobium</taxon>
    </lineage>
</organism>
<dbReference type="InterPro" id="IPR014960">
    <property type="entry name" value="DUF1828"/>
</dbReference>
<proteinExistence type="predicted"/>
<evidence type="ECO:0000259" key="1">
    <source>
        <dbReference type="Pfam" id="PF08861"/>
    </source>
</evidence>
<protein>
    <submittedName>
        <fullName evidence="2">DUF1828 domain-containing protein</fullName>
    </submittedName>
</protein>
<accession>A0ABY6NT87</accession>
<reference evidence="2" key="1">
    <citation type="submission" date="2021-02" db="EMBL/GenBank/DDBJ databases">
        <title>Salinimicrobium sp. nov. isolated from seawater in Tongyeong, Republic of Korea.</title>
        <authorList>
            <person name="Lee S.-J."/>
        </authorList>
    </citation>
    <scope>NUCLEOTIDE SEQUENCE</scope>
    <source>
        <strain evidence="2">HN-2-9-2</strain>
    </source>
</reference>
<sequence length="251" mass="29496">MEAIIKNLKKDFNGKFSVKKKRPGIYQLYLPIYHEDGDMVDLFIRQNDNDNFELCDYGLTLQRLAYSYDIDTENKESILLKILSENNLSEHDGNICLETKTESLFSDIMHITQAFAKIGSMSYFKREVIENLFFEMLDDFVFDSLNDFHPKKDVLPIPDREDLEADYSFHPNGKPVYLFGVKDVAKARLATLSYQAYLLNDIKYHGWVVTENFEALPRKDKLRLTNSCDKQFTSLDEFKINARKFLEKERY</sequence>
<evidence type="ECO:0000313" key="3">
    <source>
        <dbReference type="Proteomes" id="UP001163981"/>
    </source>
</evidence>
<dbReference type="EMBL" id="CP069620">
    <property type="protein sequence ID" value="UZH55693.1"/>
    <property type="molecule type" value="Genomic_DNA"/>
</dbReference>
<evidence type="ECO:0000313" key="2">
    <source>
        <dbReference type="EMBL" id="UZH55693.1"/>
    </source>
</evidence>
<dbReference type="Pfam" id="PF08861">
    <property type="entry name" value="DUF1828"/>
    <property type="match status" value="1"/>
</dbReference>